<name>A0ABP6KZ20_9ACTN</name>
<organism evidence="2 3">
    <name type="scientific">Streptomyces glomeratus</name>
    <dbReference type="NCBI Taxonomy" id="284452"/>
    <lineage>
        <taxon>Bacteria</taxon>
        <taxon>Bacillati</taxon>
        <taxon>Actinomycetota</taxon>
        <taxon>Actinomycetes</taxon>
        <taxon>Kitasatosporales</taxon>
        <taxon>Streptomycetaceae</taxon>
        <taxon>Streptomyces</taxon>
    </lineage>
</organism>
<gene>
    <name evidence="2" type="ORF">GCM10010448_06990</name>
</gene>
<feature type="transmembrane region" description="Helical" evidence="1">
    <location>
        <begin position="194"/>
        <end position="218"/>
    </location>
</feature>
<feature type="transmembrane region" description="Helical" evidence="1">
    <location>
        <begin position="162"/>
        <end position="187"/>
    </location>
</feature>
<comment type="caution">
    <text evidence="2">The sequence shown here is derived from an EMBL/GenBank/DDBJ whole genome shotgun (WGS) entry which is preliminary data.</text>
</comment>
<accession>A0ABP6KZ20</accession>
<evidence type="ECO:0000256" key="1">
    <source>
        <dbReference type="SAM" id="Phobius"/>
    </source>
</evidence>
<evidence type="ECO:0000313" key="3">
    <source>
        <dbReference type="Proteomes" id="UP001501532"/>
    </source>
</evidence>
<keyword evidence="1" id="KW-0812">Transmembrane</keyword>
<evidence type="ECO:0000313" key="2">
    <source>
        <dbReference type="EMBL" id="GAA3027541.1"/>
    </source>
</evidence>
<sequence length="359" mass="37252">MRHKRTVRHVVGNLLSEGHTVRHVVVHLLTPLLMCFGMGLSYLGAFHAPEAQAHGLKVAVVGTSARSHLLAQAVKDTAGDALDVTTVPDRATARRQIMDRDLVGAYVPSARHAELLVAEANSSTSADAAAKVFTAVAARQGAPLKVTDLSRSASGDPTHASLFFLLVALSVGSYAGVAAIVAAGAALSVWKRAAIGIATALAVSVIGAVLAGPCFHVVDHDLWGVWGMALMYSAGILTIGIGLHTFLKRLTTLALMVLFVMLNFTTSGGVFEPELQNGFFGALHAFWNGAGFVEGARSLLYFDSAGLGSRVLSLVLWLVAGLLLVAAAAIAERRATSASASLSPAEADALEEMGEAVAV</sequence>
<dbReference type="EMBL" id="BAAAUF010000004">
    <property type="protein sequence ID" value="GAA3027541.1"/>
    <property type="molecule type" value="Genomic_DNA"/>
</dbReference>
<keyword evidence="1" id="KW-1133">Transmembrane helix</keyword>
<feature type="transmembrane region" description="Helical" evidence="1">
    <location>
        <begin position="311"/>
        <end position="331"/>
    </location>
</feature>
<reference evidence="3" key="1">
    <citation type="journal article" date="2019" name="Int. J. Syst. Evol. Microbiol.">
        <title>The Global Catalogue of Microorganisms (GCM) 10K type strain sequencing project: providing services to taxonomists for standard genome sequencing and annotation.</title>
        <authorList>
            <consortium name="The Broad Institute Genomics Platform"/>
            <consortium name="The Broad Institute Genome Sequencing Center for Infectious Disease"/>
            <person name="Wu L."/>
            <person name="Ma J."/>
        </authorList>
    </citation>
    <scope>NUCLEOTIDE SEQUENCE [LARGE SCALE GENOMIC DNA]</scope>
    <source>
        <strain evidence="3">JCM 9091</strain>
    </source>
</reference>
<keyword evidence="1" id="KW-0472">Membrane</keyword>
<dbReference type="Proteomes" id="UP001501532">
    <property type="component" value="Unassembled WGS sequence"/>
</dbReference>
<proteinExistence type="predicted"/>
<dbReference type="RefSeq" id="WP_234519312.1">
    <property type="nucleotide sequence ID" value="NZ_BAAAUF010000004.1"/>
</dbReference>
<keyword evidence="3" id="KW-1185">Reference proteome</keyword>
<protein>
    <submittedName>
        <fullName evidence="2">DUF3533 domain-containing protein</fullName>
    </submittedName>
</protein>
<feature type="transmembrane region" description="Helical" evidence="1">
    <location>
        <begin position="21"/>
        <end position="43"/>
    </location>
</feature>
<feature type="transmembrane region" description="Helical" evidence="1">
    <location>
        <begin position="224"/>
        <end position="243"/>
    </location>
</feature>
<feature type="transmembrane region" description="Helical" evidence="1">
    <location>
        <begin position="250"/>
        <end position="271"/>
    </location>
</feature>